<feature type="transmembrane region" description="Helical" evidence="1">
    <location>
        <begin position="15"/>
        <end position="37"/>
    </location>
</feature>
<gene>
    <name evidence="2" type="ORF">RDI58_017979</name>
</gene>
<keyword evidence="1" id="KW-0812">Transmembrane</keyword>
<evidence type="ECO:0000313" key="2">
    <source>
        <dbReference type="EMBL" id="KAK6784524.1"/>
    </source>
</evidence>
<dbReference type="EMBL" id="JBANQN010000007">
    <property type="protein sequence ID" value="KAK6784524.1"/>
    <property type="molecule type" value="Genomic_DNA"/>
</dbReference>
<organism evidence="2 3">
    <name type="scientific">Solanum bulbocastanum</name>
    <name type="common">Wild potato</name>
    <dbReference type="NCBI Taxonomy" id="147425"/>
    <lineage>
        <taxon>Eukaryota</taxon>
        <taxon>Viridiplantae</taxon>
        <taxon>Streptophyta</taxon>
        <taxon>Embryophyta</taxon>
        <taxon>Tracheophyta</taxon>
        <taxon>Spermatophyta</taxon>
        <taxon>Magnoliopsida</taxon>
        <taxon>eudicotyledons</taxon>
        <taxon>Gunneridae</taxon>
        <taxon>Pentapetalae</taxon>
        <taxon>asterids</taxon>
        <taxon>lamiids</taxon>
        <taxon>Solanales</taxon>
        <taxon>Solanaceae</taxon>
        <taxon>Solanoideae</taxon>
        <taxon>Solaneae</taxon>
        <taxon>Solanum</taxon>
    </lineage>
</organism>
<keyword evidence="1" id="KW-0472">Membrane</keyword>
<keyword evidence="3" id="KW-1185">Reference proteome</keyword>
<feature type="transmembrane region" description="Helical" evidence="1">
    <location>
        <begin position="80"/>
        <end position="99"/>
    </location>
</feature>
<protein>
    <submittedName>
        <fullName evidence="2">Uncharacterized protein</fullName>
    </submittedName>
</protein>
<name>A0AAN8Y9B8_SOLBU</name>
<accession>A0AAN8Y9B8</accession>
<evidence type="ECO:0000313" key="3">
    <source>
        <dbReference type="Proteomes" id="UP001371456"/>
    </source>
</evidence>
<comment type="caution">
    <text evidence="2">The sequence shown here is derived from an EMBL/GenBank/DDBJ whole genome shotgun (WGS) entry which is preliminary data.</text>
</comment>
<dbReference type="Proteomes" id="UP001371456">
    <property type="component" value="Unassembled WGS sequence"/>
</dbReference>
<keyword evidence="1" id="KW-1133">Transmembrane helix</keyword>
<reference evidence="2 3" key="1">
    <citation type="submission" date="2024-02" db="EMBL/GenBank/DDBJ databases">
        <title>de novo genome assembly of Solanum bulbocastanum strain 11H21.</title>
        <authorList>
            <person name="Hosaka A.J."/>
        </authorList>
    </citation>
    <scope>NUCLEOTIDE SEQUENCE [LARGE SCALE GENOMIC DNA]</scope>
    <source>
        <tissue evidence="2">Young leaves</tissue>
    </source>
</reference>
<dbReference type="AlphaFoldDB" id="A0AAN8Y9B8"/>
<evidence type="ECO:0000256" key="1">
    <source>
        <dbReference type="SAM" id="Phobius"/>
    </source>
</evidence>
<proteinExistence type="predicted"/>
<sequence length="105" mass="12026">MFIYSLPILFVLRRILLYCNITLAFCSSIKVVLLTWYQSLYDLGKQSKSFRCRRVAPIYAARLANDYVCKSWVTVNQSMLLGLLVEDLVAVTCLFGLVFDLFGLV</sequence>